<dbReference type="KEGG" id="crq:GCK72_024040"/>
<feature type="coiled-coil region" evidence="1">
    <location>
        <begin position="260"/>
        <end position="308"/>
    </location>
</feature>
<reference evidence="2" key="1">
    <citation type="submission" date="2007-07" db="EMBL/GenBank/DDBJ databases">
        <title>PCAP assembly of the Caenorhabditis remanei genome.</title>
        <authorList>
            <consortium name="The Caenorhabditis remanei Sequencing Consortium"/>
            <person name="Wilson R.K."/>
        </authorList>
    </citation>
    <scope>NUCLEOTIDE SEQUENCE [LARGE SCALE GENOMIC DNA]</scope>
    <source>
        <strain evidence="2">PB4641</strain>
    </source>
</reference>
<proteinExistence type="predicted"/>
<keyword evidence="3" id="KW-1185">Reference proteome</keyword>
<dbReference type="RefSeq" id="XP_003118440.2">
    <property type="nucleotide sequence ID" value="XM_003118392.2"/>
</dbReference>
<dbReference type="GeneID" id="9822491"/>
<evidence type="ECO:0000313" key="3">
    <source>
        <dbReference type="Proteomes" id="UP000008281"/>
    </source>
</evidence>
<sequence length="364" mass="43117">MEAHPKPEFYQKKIKDARNSLTQIEQLFERTISQQRNRCFAQRTLLSDSPDFDYLLNLPNNHDTLQSESFTERGYQSFEIEIRTLVLNLVKSIGFEKGFPFIRDIKTLKEYIKATIDKMENIEVPRLQSCRTQHRAEQERVEQSWREFSYLREGVVQSMEQTQSEGQHYLSIVYIWCRARVQNFLPSDDLQDKFIEICDELYPISFVPLRIPRLPSFLEFQPIPMEKTERSQLSQIIRKFKTDFNEGINEIVANVNHVLATDYINKVKRFREDVNEMIEEYSTYARQLAEVQEKVEVLNHRVLNAQIKCLFISETLTSRYNENLASCTLMENYQTAVWNAQISIRNKAMTDVEELTEQFGYLII</sequence>
<keyword evidence="1" id="KW-0175">Coiled coil</keyword>
<dbReference type="AlphaFoldDB" id="E3LCP0"/>
<name>E3LCP0_CAERE</name>
<gene>
    <name evidence="2" type="ORF">CRE_00921</name>
</gene>
<evidence type="ECO:0000313" key="2">
    <source>
        <dbReference type="EMBL" id="EFO83038.1"/>
    </source>
</evidence>
<dbReference type="EMBL" id="DS268407">
    <property type="protein sequence ID" value="EFO83038.1"/>
    <property type="molecule type" value="Genomic_DNA"/>
</dbReference>
<evidence type="ECO:0000256" key="1">
    <source>
        <dbReference type="SAM" id="Coils"/>
    </source>
</evidence>
<organism evidence="3">
    <name type="scientific">Caenorhabditis remanei</name>
    <name type="common">Caenorhabditis vulgaris</name>
    <dbReference type="NCBI Taxonomy" id="31234"/>
    <lineage>
        <taxon>Eukaryota</taxon>
        <taxon>Metazoa</taxon>
        <taxon>Ecdysozoa</taxon>
        <taxon>Nematoda</taxon>
        <taxon>Chromadorea</taxon>
        <taxon>Rhabditida</taxon>
        <taxon>Rhabditina</taxon>
        <taxon>Rhabditomorpha</taxon>
        <taxon>Rhabditoidea</taxon>
        <taxon>Rhabditidae</taxon>
        <taxon>Peloderinae</taxon>
        <taxon>Caenorhabditis</taxon>
    </lineage>
</organism>
<dbReference type="Proteomes" id="UP000008281">
    <property type="component" value="Unassembled WGS sequence"/>
</dbReference>
<accession>E3LCP0</accession>
<protein>
    <submittedName>
        <fullName evidence="2">Uncharacterized protein</fullName>
    </submittedName>
</protein>
<dbReference type="CTD" id="9822491"/>
<dbReference type="HOGENOM" id="CLU_761275_0_0_1"/>
<dbReference type="InParanoid" id="E3LCP0"/>